<keyword evidence="2" id="KW-1185">Reference proteome</keyword>
<evidence type="ECO:0000313" key="1">
    <source>
        <dbReference type="EMBL" id="MDR4308182.1"/>
    </source>
</evidence>
<name>A0ABU1DJ80_9HYPH</name>
<protein>
    <recommendedName>
        <fullName evidence="3">Motility protein</fullName>
    </recommendedName>
</protein>
<gene>
    <name evidence="1" type="ORF">IHQ68_16300</name>
</gene>
<organism evidence="1 2">
    <name type="scientific">Chelatococcus sambhunathii</name>
    <dbReference type="NCBI Taxonomy" id="363953"/>
    <lineage>
        <taxon>Bacteria</taxon>
        <taxon>Pseudomonadati</taxon>
        <taxon>Pseudomonadota</taxon>
        <taxon>Alphaproteobacteria</taxon>
        <taxon>Hyphomicrobiales</taxon>
        <taxon>Chelatococcaceae</taxon>
        <taxon>Chelatococcus</taxon>
    </lineage>
</organism>
<evidence type="ECO:0000313" key="2">
    <source>
        <dbReference type="Proteomes" id="UP001181622"/>
    </source>
</evidence>
<proteinExistence type="predicted"/>
<dbReference type="Proteomes" id="UP001181622">
    <property type="component" value="Unassembled WGS sequence"/>
</dbReference>
<evidence type="ECO:0008006" key="3">
    <source>
        <dbReference type="Google" id="ProtNLM"/>
    </source>
</evidence>
<accession>A0ABU1DJ80</accession>
<comment type="caution">
    <text evidence="1">The sequence shown here is derived from an EMBL/GenBank/DDBJ whole genome shotgun (WGS) entry which is preliminary data.</text>
</comment>
<reference evidence="1" key="1">
    <citation type="submission" date="2020-10" db="EMBL/GenBank/DDBJ databases">
        <authorList>
            <person name="Abbas A."/>
            <person name="Razzaq R."/>
            <person name="Waqas M."/>
            <person name="Abbas N."/>
            <person name="Nielsen T.K."/>
            <person name="Hansen L.H."/>
            <person name="Hussain S."/>
            <person name="Shahid M."/>
        </authorList>
    </citation>
    <scope>NUCLEOTIDE SEQUENCE</scope>
    <source>
        <strain evidence="1">S14</strain>
    </source>
</reference>
<dbReference type="EMBL" id="JADBEO010000042">
    <property type="protein sequence ID" value="MDR4308182.1"/>
    <property type="molecule type" value="Genomic_DNA"/>
</dbReference>
<sequence>MDVSSLAASAVAATAQQTRDGFQIAAIKINNEQTQAIADMVSQTVETTKALNQAGVGGVVDQLA</sequence>
<dbReference type="RefSeq" id="WP_309393712.1">
    <property type="nucleotide sequence ID" value="NZ_JADBEO010000042.1"/>
</dbReference>